<feature type="transmembrane region" description="Helical" evidence="9">
    <location>
        <begin position="134"/>
        <end position="156"/>
    </location>
</feature>
<dbReference type="GO" id="GO:0005886">
    <property type="term" value="C:plasma membrane"/>
    <property type="evidence" value="ECO:0007669"/>
    <property type="project" value="UniProtKB-SubCell"/>
</dbReference>
<keyword evidence="5 9" id="KW-0812">Transmembrane</keyword>
<comment type="caution">
    <text evidence="12">The sequence shown here is derived from an EMBL/GenBank/DDBJ whole genome shotgun (WGS) entry which is preliminary data.</text>
</comment>
<sequence>MTSSSASRPPGRSSRPISPSSGGPELRSHALSTGRTERGGAAALLRASDHIAALSGVFATLCLVTLLILILAGVGRSILGKISPDWGGEITIAWEYSAYLMGAVFMFGAAAGLRAGSHVRVSILLARAGRGMTLLLETASTLIGLLVSGFLTWSLFNFTMRAWNTDQLSSGSLTPLWIPDALLAAGAFLLTLQMAVRLVRLMLGLPTEDERLKAGSVTE</sequence>
<evidence type="ECO:0000256" key="4">
    <source>
        <dbReference type="ARBA" id="ARBA00022519"/>
    </source>
</evidence>
<keyword evidence="6 9" id="KW-1133">Transmembrane helix</keyword>
<evidence type="ECO:0000313" key="13">
    <source>
        <dbReference type="Proteomes" id="UP000322110"/>
    </source>
</evidence>
<gene>
    <name evidence="12" type="ORF">F0Q34_16700</name>
</gene>
<comment type="subcellular location">
    <subcellularLocation>
        <location evidence="1 9">Cell inner membrane</location>
        <topology evidence="1 9">Multi-pass membrane protein</topology>
    </subcellularLocation>
</comment>
<keyword evidence="4 9" id="KW-0997">Cell inner membrane</keyword>
<feature type="transmembrane region" description="Helical" evidence="9">
    <location>
        <begin position="176"/>
        <end position="196"/>
    </location>
</feature>
<proteinExistence type="inferred from homology"/>
<evidence type="ECO:0000256" key="3">
    <source>
        <dbReference type="ARBA" id="ARBA00022475"/>
    </source>
</evidence>
<dbReference type="Pfam" id="PF04290">
    <property type="entry name" value="DctQ"/>
    <property type="match status" value="1"/>
</dbReference>
<evidence type="ECO:0000259" key="11">
    <source>
        <dbReference type="Pfam" id="PF04290"/>
    </source>
</evidence>
<evidence type="ECO:0000256" key="1">
    <source>
        <dbReference type="ARBA" id="ARBA00004429"/>
    </source>
</evidence>
<evidence type="ECO:0000313" key="12">
    <source>
        <dbReference type="EMBL" id="KAA2212110.1"/>
    </source>
</evidence>
<evidence type="ECO:0000256" key="9">
    <source>
        <dbReference type="RuleBase" id="RU369079"/>
    </source>
</evidence>
<comment type="subunit">
    <text evidence="9">The complex comprises the extracytoplasmic solute receptor protein and the two transmembrane proteins.</text>
</comment>
<protein>
    <recommendedName>
        <fullName evidence="9">TRAP transporter small permease protein</fullName>
    </recommendedName>
</protein>
<dbReference type="PANTHER" id="PTHR35011">
    <property type="entry name" value="2,3-DIKETO-L-GULONATE TRAP TRANSPORTER SMALL PERMEASE PROTEIN YIAM"/>
    <property type="match status" value="1"/>
</dbReference>
<evidence type="ECO:0000256" key="5">
    <source>
        <dbReference type="ARBA" id="ARBA00022692"/>
    </source>
</evidence>
<comment type="function">
    <text evidence="9">Part of the tripartite ATP-independent periplasmic (TRAP) transport system.</text>
</comment>
<keyword evidence="2 9" id="KW-0813">Transport</keyword>
<evidence type="ECO:0000256" key="6">
    <source>
        <dbReference type="ARBA" id="ARBA00022989"/>
    </source>
</evidence>
<dbReference type="EMBL" id="VUKA01000011">
    <property type="protein sequence ID" value="KAA2212110.1"/>
    <property type="molecule type" value="Genomic_DNA"/>
</dbReference>
<feature type="transmembrane region" description="Helical" evidence="9">
    <location>
        <begin position="92"/>
        <end position="113"/>
    </location>
</feature>
<feature type="compositionally biased region" description="Low complexity" evidence="10">
    <location>
        <begin position="1"/>
        <end position="24"/>
    </location>
</feature>
<dbReference type="InterPro" id="IPR007387">
    <property type="entry name" value="TRAP_DctQ"/>
</dbReference>
<evidence type="ECO:0000256" key="2">
    <source>
        <dbReference type="ARBA" id="ARBA00022448"/>
    </source>
</evidence>
<feature type="region of interest" description="Disordered" evidence="10">
    <location>
        <begin position="1"/>
        <end position="32"/>
    </location>
</feature>
<dbReference type="InterPro" id="IPR055348">
    <property type="entry name" value="DctQ"/>
</dbReference>
<comment type="similarity">
    <text evidence="8 9">Belongs to the TRAP transporter small permease family.</text>
</comment>
<evidence type="ECO:0000256" key="8">
    <source>
        <dbReference type="ARBA" id="ARBA00038436"/>
    </source>
</evidence>
<dbReference type="GO" id="GO:0015740">
    <property type="term" value="P:C4-dicarboxylate transport"/>
    <property type="evidence" value="ECO:0007669"/>
    <property type="project" value="TreeGrafter"/>
</dbReference>
<evidence type="ECO:0000256" key="7">
    <source>
        <dbReference type="ARBA" id="ARBA00023136"/>
    </source>
</evidence>
<dbReference type="GO" id="GO:0022857">
    <property type="term" value="F:transmembrane transporter activity"/>
    <property type="evidence" value="ECO:0007669"/>
    <property type="project" value="UniProtKB-UniRule"/>
</dbReference>
<feature type="domain" description="Tripartite ATP-independent periplasmic transporters DctQ component" evidence="11">
    <location>
        <begin position="69"/>
        <end position="202"/>
    </location>
</feature>
<keyword evidence="13" id="KW-1185">Reference proteome</keyword>
<dbReference type="PANTHER" id="PTHR35011:SF10">
    <property type="entry name" value="TRAP TRANSPORTER SMALL PERMEASE PROTEIN"/>
    <property type="match status" value="1"/>
</dbReference>
<reference evidence="12 13" key="1">
    <citation type="journal article" date="2015" name="Int. J. Syst. Evol. Microbiol.">
        <title>Roseomonas oryzae sp. nov., isolated from paddy rhizosphere soil.</title>
        <authorList>
            <person name="Ramaprasad E.V."/>
            <person name="Sasikala Ch."/>
            <person name="Ramana Ch.V."/>
        </authorList>
    </citation>
    <scope>NUCLEOTIDE SEQUENCE [LARGE SCALE GENOMIC DNA]</scope>
    <source>
        <strain evidence="12 13">KCTC 42542</strain>
    </source>
</reference>
<dbReference type="Proteomes" id="UP000322110">
    <property type="component" value="Unassembled WGS sequence"/>
</dbReference>
<feature type="transmembrane region" description="Helical" evidence="9">
    <location>
        <begin position="51"/>
        <end position="72"/>
    </location>
</feature>
<keyword evidence="3" id="KW-1003">Cell membrane</keyword>
<evidence type="ECO:0000256" key="10">
    <source>
        <dbReference type="SAM" id="MobiDB-lite"/>
    </source>
</evidence>
<dbReference type="AlphaFoldDB" id="A0A5B2TE91"/>
<keyword evidence="7 9" id="KW-0472">Membrane</keyword>
<name>A0A5B2TE91_9PROT</name>
<accession>A0A5B2TE91</accession>
<organism evidence="12 13">
    <name type="scientific">Teichococcus oryzae</name>
    <dbReference type="NCBI Taxonomy" id="1608942"/>
    <lineage>
        <taxon>Bacteria</taxon>
        <taxon>Pseudomonadati</taxon>
        <taxon>Pseudomonadota</taxon>
        <taxon>Alphaproteobacteria</taxon>
        <taxon>Acetobacterales</taxon>
        <taxon>Roseomonadaceae</taxon>
        <taxon>Roseomonas</taxon>
    </lineage>
</organism>